<reference evidence="4" key="2">
    <citation type="journal article" date="2021" name="PeerJ">
        <title>Extensive microbial diversity within the chicken gut microbiome revealed by metagenomics and culture.</title>
        <authorList>
            <person name="Gilroy R."/>
            <person name="Ravi A."/>
            <person name="Getino M."/>
            <person name="Pursley I."/>
            <person name="Horton D.L."/>
            <person name="Alikhan N.F."/>
            <person name="Baker D."/>
            <person name="Gharbi K."/>
            <person name="Hall N."/>
            <person name="Watson M."/>
            <person name="Adriaenssens E.M."/>
            <person name="Foster-Nyarko E."/>
            <person name="Jarju S."/>
            <person name="Secka A."/>
            <person name="Antonio M."/>
            <person name="Oren A."/>
            <person name="Chaudhuri R.R."/>
            <person name="La Ragione R."/>
            <person name="Hildebrand F."/>
            <person name="Pallen M.J."/>
        </authorList>
    </citation>
    <scope>NUCLEOTIDE SEQUENCE</scope>
    <source>
        <strain evidence="4">15467</strain>
    </source>
</reference>
<dbReference type="Pfam" id="PF13715">
    <property type="entry name" value="CarbopepD_reg_2"/>
    <property type="match status" value="1"/>
</dbReference>
<keyword evidence="1" id="KW-0813">Transport</keyword>
<keyword evidence="1" id="KW-1134">Transmembrane beta strand</keyword>
<dbReference type="Proteomes" id="UP000823635">
    <property type="component" value="Unassembled WGS sequence"/>
</dbReference>
<dbReference type="AlphaFoldDB" id="A0A9D9DLR7"/>
<dbReference type="SUPFAM" id="SSF56935">
    <property type="entry name" value="Porins"/>
    <property type="match status" value="1"/>
</dbReference>
<comment type="similarity">
    <text evidence="1">Belongs to the TonB-dependent receptor family.</text>
</comment>
<dbReference type="InterPro" id="IPR039426">
    <property type="entry name" value="TonB-dep_rcpt-like"/>
</dbReference>
<dbReference type="GO" id="GO:0004180">
    <property type="term" value="F:carboxypeptidase activity"/>
    <property type="evidence" value="ECO:0007669"/>
    <property type="project" value="UniProtKB-KW"/>
</dbReference>
<accession>A0A9D9DLR7</accession>
<evidence type="ECO:0000256" key="1">
    <source>
        <dbReference type="PROSITE-ProRule" id="PRU01360"/>
    </source>
</evidence>
<feature type="chain" id="PRO_5038671246" evidence="2">
    <location>
        <begin position="23"/>
        <end position="190"/>
    </location>
</feature>
<reference evidence="4" key="1">
    <citation type="submission" date="2020-10" db="EMBL/GenBank/DDBJ databases">
        <authorList>
            <person name="Gilroy R."/>
        </authorList>
    </citation>
    <scope>NUCLEOTIDE SEQUENCE</scope>
    <source>
        <strain evidence="4">15467</strain>
    </source>
</reference>
<evidence type="ECO:0000259" key="3">
    <source>
        <dbReference type="Pfam" id="PF07715"/>
    </source>
</evidence>
<keyword evidence="1" id="KW-0812">Transmembrane</keyword>
<dbReference type="InterPro" id="IPR012910">
    <property type="entry name" value="Plug_dom"/>
</dbReference>
<organism evidence="4 5">
    <name type="scientific">Candidatus Egerieousia excrementavium</name>
    <dbReference type="NCBI Taxonomy" id="2840778"/>
    <lineage>
        <taxon>Bacteria</taxon>
        <taxon>Pseudomonadati</taxon>
        <taxon>Bacteroidota</taxon>
        <taxon>Bacteroidia</taxon>
        <taxon>Bacteroidales</taxon>
        <taxon>Candidatus Egerieousia</taxon>
    </lineage>
</organism>
<keyword evidence="4" id="KW-0645">Protease</keyword>
<keyword evidence="4" id="KW-0378">Hydrolase</keyword>
<dbReference type="EMBL" id="JADINB010000072">
    <property type="protein sequence ID" value="MBO8428940.1"/>
    <property type="molecule type" value="Genomic_DNA"/>
</dbReference>
<dbReference type="Pfam" id="PF07715">
    <property type="entry name" value="Plug"/>
    <property type="match status" value="1"/>
</dbReference>
<feature type="non-terminal residue" evidence="4">
    <location>
        <position position="190"/>
    </location>
</feature>
<keyword evidence="1" id="KW-0472">Membrane</keyword>
<dbReference type="PROSITE" id="PS52016">
    <property type="entry name" value="TONB_DEPENDENT_REC_3"/>
    <property type="match status" value="1"/>
</dbReference>
<keyword evidence="4" id="KW-0121">Carboxypeptidase</keyword>
<keyword evidence="2" id="KW-0732">Signal</keyword>
<comment type="caution">
    <text evidence="4">The sequence shown here is derived from an EMBL/GenBank/DDBJ whole genome shotgun (WGS) entry which is preliminary data.</text>
</comment>
<sequence length="190" mass="19719">MKSIKLLATFLMLLLGAGISFAQSLEVSGTVSDSETGETLPFAYVQIKGTTTGTQTDMDGRYTIETPANATLVYIFTGYVTQEVPVNSRSLIDVALDAEAVSLDDVLVVAYGTAKKESFTGSAEVIKSDKLEKRTVANVTKALDGLTTGVISTSGSGQPGAGASVIIRGYGSLSASTTPLYVVDGIPYDG</sequence>
<dbReference type="SUPFAM" id="SSF49464">
    <property type="entry name" value="Carboxypeptidase regulatory domain-like"/>
    <property type="match status" value="1"/>
</dbReference>
<keyword evidence="1" id="KW-0998">Cell outer membrane</keyword>
<dbReference type="Gene3D" id="2.170.130.10">
    <property type="entry name" value="TonB-dependent receptor, plug domain"/>
    <property type="match status" value="1"/>
</dbReference>
<feature type="signal peptide" evidence="2">
    <location>
        <begin position="1"/>
        <end position="22"/>
    </location>
</feature>
<evidence type="ECO:0000256" key="2">
    <source>
        <dbReference type="SAM" id="SignalP"/>
    </source>
</evidence>
<comment type="subcellular location">
    <subcellularLocation>
        <location evidence="1">Cell outer membrane</location>
        <topology evidence="1">Multi-pass membrane protein</topology>
    </subcellularLocation>
</comment>
<dbReference type="InterPro" id="IPR037066">
    <property type="entry name" value="Plug_dom_sf"/>
</dbReference>
<gene>
    <name evidence="4" type="ORF">IAC68_03285</name>
</gene>
<proteinExistence type="inferred from homology"/>
<protein>
    <submittedName>
        <fullName evidence="4">Carboxypeptidase-like regulatory domain-containing protein</fullName>
    </submittedName>
</protein>
<name>A0A9D9DLR7_9BACT</name>
<feature type="domain" description="TonB-dependent receptor plug" evidence="3">
    <location>
        <begin position="116"/>
        <end position="188"/>
    </location>
</feature>
<dbReference type="InterPro" id="IPR008969">
    <property type="entry name" value="CarboxyPept-like_regulatory"/>
</dbReference>
<evidence type="ECO:0000313" key="5">
    <source>
        <dbReference type="Proteomes" id="UP000823635"/>
    </source>
</evidence>
<evidence type="ECO:0000313" key="4">
    <source>
        <dbReference type="EMBL" id="MBO8428940.1"/>
    </source>
</evidence>
<dbReference type="GO" id="GO:0009279">
    <property type="term" value="C:cell outer membrane"/>
    <property type="evidence" value="ECO:0007669"/>
    <property type="project" value="UniProtKB-SubCell"/>
</dbReference>
<dbReference type="Gene3D" id="2.60.40.1120">
    <property type="entry name" value="Carboxypeptidase-like, regulatory domain"/>
    <property type="match status" value="1"/>
</dbReference>